<sequence length="243" mass="27442">MILQRERQPMLFDRSSLYIRYSSDCCRSPCGKSILTMLLTLPYELVEAILAQVDNPGDLAPLSATCRELRAMISPAPGDNLGQLQCRHLAIFRNSQDAWKLLTRTPKLARGVRRLCILGRRVEGNQYWQHNPDVSYSFMDASLPALPSIIRAALMEMRNLRFLSVHIRGSDKLVDWSGLFEDVCTNSPQLEELHLTFRTRTLNKTILPKLDGLRGLRALGFAIDCDHGTLLNASYQEHGGHGH</sequence>
<evidence type="ECO:0000313" key="1">
    <source>
        <dbReference type="EMBL" id="KZT52278.1"/>
    </source>
</evidence>
<name>A0A165D868_9BASI</name>
<accession>A0A165D868</accession>
<dbReference type="EMBL" id="KV424071">
    <property type="protein sequence ID" value="KZT52278.1"/>
    <property type="molecule type" value="Genomic_DNA"/>
</dbReference>
<evidence type="ECO:0008006" key="3">
    <source>
        <dbReference type="Google" id="ProtNLM"/>
    </source>
</evidence>
<gene>
    <name evidence="1" type="ORF">CALCODRAFT_93342</name>
</gene>
<proteinExistence type="predicted"/>
<dbReference type="Proteomes" id="UP000076842">
    <property type="component" value="Unassembled WGS sequence"/>
</dbReference>
<keyword evidence="2" id="KW-1185">Reference proteome</keyword>
<evidence type="ECO:0000313" key="2">
    <source>
        <dbReference type="Proteomes" id="UP000076842"/>
    </source>
</evidence>
<protein>
    <recommendedName>
        <fullName evidence="3">F-box domain-containing protein</fullName>
    </recommendedName>
</protein>
<organism evidence="1 2">
    <name type="scientific">Calocera cornea HHB12733</name>
    <dbReference type="NCBI Taxonomy" id="1353952"/>
    <lineage>
        <taxon>Eukaryota</taxon>
        <taxon>Fungi</taxon>
        <taxon>Dikarya</taxon>
        <taxon>Basidiomycota</taxon>
        <taxon>Agaricomycotina</taxon>
        <taxon>Dacrymycetes</taxon>
        <taxon>Dacrymycetales</taxon>
        <taxon>Dacrymycetaceae</taxon>
        <taxon>Calocera</taxon>
    </lineage>
</organism>
<dbReference type="InParanoid" id="A0A165D868"/>
<reference evidence="1 2" key="1">
    <citation type="journal article" date="2016" name="Mol. Biol. Evol.">
        <title>Comparative Genomics of Early-Diverging Mushroom-Forming Fungi Provides Insights into the Origins of Lignocellulose Decay Capabilities.</title>
        <authorList>
            <person name="Nagy L.G."/>
            <person name="Riley R."/>
            <person name="Tritt A."/>
            <person name="Adam C."/>
            <person name="Daum C."/>
            <person name="Floudas D."/>
            <person name="Sun H."/>
            <person name="Yadav J.S."/>
            <person name="Pangilinan J."/>
            <person name="Larsson K.H."/>
            <person name="Matsuura K."/>
            <person name="Barry K."/>
            <person name="Labutti K."/>
            <person name="Kuo R."/>
            <person name="Ohm R.A."/>
            <person name="Bhattacharya S.S."/>
            <person name="Shirouzu T."/>
            <person name="Yoshinaga Y."/>
            <person name="Martin F.M."/>
            <person name="Grigoriev I.V."/>
            <person name="Hibbett D.S."/>
        </authorList>
    </citation>
    <scope>NUCLEOTIDE SEQUENCE [LARGE SCALE GENOMIC DNA]</scope>
    <source>
        <strain evidence="1 2">HHB12733</strain>
    </source>
</reference>
<dbReference type="OrthoDB" id="3249214at2759"/>
<dbReference type="AlphaFoldDB" id="A0A165D868"/>